<dbReference type="AlphaFoldDB" id="A0A4Q2SBJ7"/>
<keyword evidence="1" id="KW-0805">Transcription regulation</keyword>
<dbReference type="Proteomes" id="UP000293291">
    <property type="component" value="Unassembled WGS sequence"/>
</dbReference>
<dbReference type="SMART" id="SM00342">
    <property type="entry name" value="HTH_ARAC"/>
    <property type="match status" value="1"/>
</dbReference>
<keyword evidence="2" id="KW-0804">Transcription</keyword>
<dbReference type="InterPro" id="IPR009057">
    <property type="entry name" value="Homeodomain-like_sf"/>
</dbReference>
<evidence type="ECO:0000313" key="4">
    <source>
        <dbReference type="EMBL" id="RYB99116.1"/>
    </source>
</evidence>
<dbReference type="GO" id="GO:0043565">
    <property type="term" value="F:sequence-specific DNA binding"/>
    <property type="evidence" value="ECO:0007669"/>
    <property type="project" value="InterPro"/>
</dbReference>
<name>A0A4Q2SBJ7_9ACTN</name>
<evidence type="ECO:0000256" key="1">
    <source>
        <dbReference type="ARBA" id="ARBA00023015"/>
    </source>
</evidence>
<feature type="domain" description="HTH araC/xylS-type" evidence="3">
    <location>
        <begin position="26"/>
        <end position="105"/>
    </location>
</feature>
<dbReference type="OrthoDB" id="9799345at2"/>
<evidence type="ECO:0000313" key="5">
    <source>
        <dbReference type="Proteomes" id="UP000293291"/>
    </source>
</evidence>
<protein>
    <submittedName>
        <fullName evidence="4">AraC family transcriptional regulator</fullName>
    </submittedName>
</protein>
<evidence type="ECO:0000259" key="3">
    <source>
        <dbReference type="PROSITE" id="PS01124"/>
    </source>
</evidence>
<keyword evidence="5" id="KW-1185">Reference proteome</keyword>
<dbReference type="Gene3D" id="1.10.10.60">
    <property type="entry name" value="Homeodomain-like"/>
    <property type="match status" value="1"/>
</dbReference>
<dbReference type="Pfam" id="PF12833">
    <property type="entry name" value="HTH_18"/>
    <property type="match status" value="1"/>
</dbReference>
<organism evidence="4 5">
    <name type="scientific">Nocardioides ganghwensis</name>
    <dbReference type="NCBI Taxonomy" id="252230"/>
    <lineage>
        <taxon>Bacteria</taxon>
        <taxon>Bacillati</taxon>
        <taxon>Actinomycetota</taxon>
        <taxon>Actinomycetes</taxon>
        <taxon>Propionibacteriales</taxon>
        <taxon>Nocardioidaceae</taxon>
        <taxon>Nocardioides</taxon>
    </lineage>
</organism>
<dbReference type="GO" id="GO:0003700">
    <property type="term" value="F:DNA-binding transcription factor activity"/>
    <property type="evidence" value="ECO:0007669"/>
    <property type="project" value="InterPro"/>
</dbReference>
<gene>
    <name evidence="4" type="ORF">EUA07_16730</name>
</gene>
<dbReference type="InterPro" id="IPR018060">
    <property type="entry name" value="HTH_AraC"/>
</dbReference>
<dbReference type="EMBL" id="SDWU01000020">
    <property type="protein sequence ID" value="RYB99116.1"/>
    <property type="molecule type" value="Genomic_DNA"/>
</dbReference>
<evidence type="ECO:0000256" key="2">
    <source>
        <dbReference type="ARBA" id="ARBA00023163"/>
    </source>
</evidence>
<sequence length="293" mass="30974">MWVVATTVTGVPSPTPSPVDGFRAFVARAVGDDAPGTSRFRRALAGESPARFSDRIVLERAAHLVATTRRTLQDIATESGFRGYDVFARAFRREYGDLPSAWRAAPTSWAIDAPGDVHFRPPDGVRLPARRRMDGVDLLGELVTHHVRAVGDLVDAAAVLPDADLDERDGTDGTGAGAGGLSLRASLTQLVDRMEAITAAAHDVPHETARTGTPESLGSLRSRLDRVGPELADTVALLAATGRFDEAFVDAFAPGPVTRTVGEMVAHVLVDADHLRTTALCRLRASDAAGGLG</sequence>
<reference evidence="4 5" key="1">
    <citation type="submission" date="2019-01" db="EMBL/GenBank/DDBJ databases">
        <title>Novel species of Nocardioides.</title>
        <authorList>
            <person name="Liu Q."/>
            <person name="Xin Y.-H."/>
        </authorList>
    </citation>
    <scope>NUCLEOTIDE SEQUENCE [LARGE SCALE GENOMIC DNA]</scope>
    <source>
        <strain evidence="4 5">CGMCC 4.6875</strain>
    </source>
</reference>
<dbReference type="SUPFAM" id="SSF46689">
    <property type="entry name" value="Homeodomain-like"/>
    <property type="match status" value="1"/>
</dbReference>
<proteinExistence type="predicted"/>
<dbReference type="PROSITE" id="PS01124">
    <property type="entry name" value="HTH_ARAC_FAMILY_2"/>
    <property type="match status" value="1"/>
</dbReference>
<accession>A0A4Q2SBJ7</accession>
<comment type="caution">
    <text evidence="4">The sequence shown here is derived from an EMBL/GenBank/DDBJ whole genome shotgun (WGS) entry which is preliminary data.</text>
</comment>